<dbReference type="EMBL" id="BJWG01000002">
    <property type="protein sequence ID" value="GEL93894.1"/>
    <property type="molecule type" value="Genomic_DNA"/>
</dbReference>
<dbReference type="Pfam" id="PF04434">
    <property type="entry name" value="SWIM"/>
    <property type="match status" value="1"/>
</dbReference>
<evidence type="ECO:0000313" key="3">
    <source>
        <dbReference type="EMBL" id="GEL93894.1"/>
    </source>
</evidence>
<keyword evidence="1" id="KW-0862">Zinc</keyword>
<gene>
    <name evidence="3" type="ORF">CCO02nite_05520</name>
</gene>
<sequence length="550" mass="59950">MLTIDDIAAWDATTASRGRAYARSGRVTILRTRRGVTDADVQGSDLYRVRVQPELDDYACDCPVGATGALCKHVAAVLVVLEQETTFPDDDAATGADEVTRWLDALDPAATRALLHLARDEFPQVADLLAREYVSSSADVGRLTAEINAVLTPRRTFYEYGAANRYADEADGIVGTIEELAERSRTPELLKAVERALTLVVRATLRSDDSAGGHGMLIERLLTVHETVANGGGVAATAKDRRRLATWLFRFRFDGTQDFFDPDVDRYAAALGAEGVAEYRALVGTEAAHGRHEYAVQHARERLAVLDRDADEIVRAFGRDLPGQYAALRVSQGLDEAGFADEALAHARRGLALDPGPHHGRLVDRVVAGAVAAGDPGEAVNLRAAHLRRMPSAITFEALRAQARDAGTWDGLREASEQVLAEHDPAGLLSVLLGDGRDDEAWELAVADADAARYRWPELCERRARTHPEQTLPYYRTMVTDTLRTTGAHSYAIASRLLVAMRSAAGAAGRSDEFVAFMTEVVEANRRRPTCIDRFVSDGLIARDRSVRRG</sequence>
<dbReference type="AlphaFoldDB" id="A0A511J7E0"/>
<keyword evidence="1" id="KW-0863">Zinc-finger</keyword>
<dbReference type="GO" id="GO:0008270">
    <property type="term" value="F:zinc ion binding"/>
    <property type="evidence" value="ECO:0007669"/>
    <property type="project" value="UniProtKB-KW"/>
</dbReference>
<dbReference type="RefSeq" id="WP_146841529.1">
    <property type="nucleotide sequence ID" value="NZ_BJWG01000002.1"/>
</dbReference>
<protein>
    <recommendedName>
        <fullName evidence="2">SWIM-type domain-containing protein</fullName>
    </recommendedName>
</protein>
<name>A0A511J7E0_9CELL</name>
<dbReference type="OrthoDB" id="3677745at2"/>
<feature type="domain" description="SWIM-type" evidence="2">
    <location>
        <begin position="47"/>
        <end position="82"/>
    </location>
</feature>
<evidence type="ECO:0000256" key="1">
    <source>
        <dbReference type="PROSITE-ProRule" id="PRU00325"/>
    </source>
</evidence>
<keyword evidence="1" id="KW-0479">Metal-binding</keyword>
<dbReference type="PROSITE" id="PS50966">
    <property type="entry name" value="ZF_SWIM"/>
    <property type="match status" value="1"/>
</dbReference>
<accession>A0A511J7E0</accession>
<organism evidence="3 4">
    <name type="scientific">Cellulomonas composti</name>
    <dbReference type="NCBI Taxonomy" id="266130"/>
    <lineage>
        <taxon>Bacteria</taxon>
        <taxon>Bacillati</taxon>
        <taxon>Actinomycetota</taxon>
        <taxon>Actinomycetes</taxon>
        <taxon>Micrococcales</taxon>
        <taxon>Cellulomonadaceae</taxon>
        <taxon>Cellulomonas</taxon>
    </lineage>
</organism>
<keyword evidence="4" id="KW-1185">Reference proteome</keyword>
<dbReference type="Proteomes" id="UP000321720">
    <property type="component" value="Unassembled WGS sequence"/>
</dbReference>
<reference evidence="3 4" key="1">
    <citation type="submission" date="2019-07" db="EMBL/GenBank/DDBJ databases">
        <title>Whole genome shotgun sequence of Cellulomonas composti NBRC 100758.</title>
        <authorList>
            <person name="Hosoyama A."/>
            <person name="Uohara A."/>
            <person name="Ohji S."/>
            <person name="Ichikawa N."/>
        </authorList>
    </citation>
    <scope>NUCLEOTIDE SEQUENCE [LARGE SCALE GENOMIC DNA]</scope>
    <source>
        <strain evidence="3 4">NBRC 100758</strain>
    </source>
</reference>
<dbReference type="InterPro" id="IPR007527">
    <property type="entry name" value="Znf_SWIM"/>
</dbReference>
<proteinExistence type="predicted"/>
<evidence type="ECO:0000313" key="4">
    <source>
        <dbReference type="Proteomes" id="UP000321720"/>
    </source>
</evidence>
<comment type="caution">
    <text evidence="3">The sequence shown here is derived from an EMBL/GenBank/DDBJ whole genome shotgun (WGS) entry which is preliminary data.</text>
</comment>
<evidence type="ECO:0000259" key="2">
    <source>
        <dbReference type="PROSITE" id="PS50966"/>
    </source>
</evidence>